<proteinExistence type="predicted"/>
<sequence>MKKSKYLVFVAFTLLWIPKLVLANSCDTAMDIWTKNLSHDMQFNYKDHSAEISQGRVLEILKKYSSNSETVLYDLDRLLASCTNRELVNVFRRMQTEYYTIVDLGRLAYAIVLAEKENNIDLFIGAVKGIYKKKYQHLAYPLLNRAAIEYRKNQIRQTKVAEEEAARAKVLKLYRSMFDSQSGRLKYKFRPY</sequence>
<gene>
    <name evidence="2" type="ORF">GTH32_17760</name>
</gene>
<dbReference type="EMBL" id="JAAAWN010000034">
    <property type="protein sequence ID" value="NDV93017.1"/>
    <property type="molecule type" value="Genomic_DNA"/>
</dbReference>
<feature type="signal peptide" evidence="1">
    <location>
        <begin position="1"/>
        <end position="23"/>
    </location>
</feature>
<comment type="caution">
    <text evidence="2">The sequence shown here is derived from an EMBL/GenBank/DDBJ whole genome shotgun (WGS) entry which is preliminary data.</text>
</comment>
<dbReference type="RefSeq" id="WP_163088296.1">
    <property type="nucleotide sequence ID" value="NZ_JAAAWN010000034.1"/>
</dbReference>
<dbReference type="Proteomes" id="UP000470213">
    <property type="component" value="Unassembled WGS sequence"/>
</dbReference>
<reference evidence="2 3" key="1">
    <citation type="submission" date="2020-01" db="EMBL/GenBank/DDBJ databases">
        <authorList>
            <person name="Chen J."/>
            <person name="Zhu S."/>
            <person name="Yang J."/>
        </authorList>
    </citation>
    <scope>NUCLEOTIDE SEQUENCE [LARGE SCALE GENOMIC DNA]</scope>
    <source>
        <strain evidence="2 3">345S023</strain>
    </source>
</reference>
<evidence type="ECO:0000313" key="2">
    <source>
        <dbReference type="EMBL" id="NDV93017.1"/>
    </source>
</evidence>
<keyword evidence="3" id="KW-1185">Reference proteome</keyword>
<dbReference type="AlphaFoldDB" id="A0A7X5RMI3"/>
<protein>
    <submittedName>
        <fullName evidence="2">Uncharacterized protein</fullName>
    </submittedName>
</protein>
<keyword evidence="1" id="KW-0732">Signal</keyword>
<accession>A0A7X5RMI3</accession>
<feature type="chain" id="PRO_5030955060" evidence="1">
    <location>
        <begin position="24"/>
        <end position="192"/>
    </location>
</feature>
<organism evidence="2 3">
    <name type="scientific">Alteromonas profundi</name>
    <dbReference type="NCBI Taxonomy" id="2696062"/>
    <lineage>
        <taxon>Bacteria</taxon>
        <taxon>Pseudomonadati</taxon>
        <taxon>Pseudomonadota</taxon>
        <taxon>Gammaproteobacteria</taxon>
        <taxon>Alteromonadales</taxon>
        <taxon>Alteromonadaceae</taxon>
        <taxon>Alteromonas/Salinimonas group</taxon>
        <taxon>Alteromonas</taxon>
    </lineage>
</organism>
<name>A0A7X5RMI3_9ALTE</name>
<evidence type="ECO:0000313" key="3">
    <source>
        <dbReference type="Proteomes" id="UP000470213"/>
    </source>
</evidence>
<evidence type="ECO:0000256" key="1">
    <source>
        <dbReference type="SAM" id="SignalP"/>
    </source>
</evidence>